<dbReference type="EMBL" id="VIKT02000007">
    <property type="protein sequence ID" value="NHF62746.1"/>
    <property type="molecule type" value="Genomic_DNA"/>
</dbReference>
<feature type="domain" description="Glucose-methanol-choline oxidoreductase N-terminal" evidence="17">
    <location>
        <begin position="193"/>
        <end position="309"/>
    </location>
</feature>
<comment type="cofactor">
    <cofactor evidence="1">
        <name>FAD</name>
        <dbReference type="ChEBI" id="CHEBI:57692"/>
    </cofactor>
</comment>
<dbReference type="InterPro" id="IPR000172">
    <property type="entry name" value="GMC_OxRdtase_N"/>
</dbReference>
<protein>
    <recommendedName>
        <fullName evidence="14">Cholesterol oxidase</fullName>
        <ecNumber evidence="13">1.1.3.6</ecNumber>
        <ecNumber evidence="11">5.3.3.1</ecNumber>
    </recommendedName>
    <alternativeName>
        <fullName evidence="15">Cholesterol isomerase</fullName>
    </alternativeName>
</protein>
<evidence type="ECO:0000256" key="13">
    <source>
        <dbReference type="ARBA" id="ARBA00049723"/>
    </source>
</evidence>
<evidence type="ECO:0000259" key="17">
    <source>
        <dbReference type="Pfam" id="PF00732"/>
    </source>
</evidence>
<sequence length="609" mass="65485">MATAPEHERHVDVLVIGSGFGGAVAALRLVEKGYSVAVLEAGRRFADDEFARTSWSLRKYFWAPALGLLGIQRIHLLDDVMILAGAGVGGGSLVYANTLYRPASDAFYRDRQWAHIADWRAELDPYYDQASRMLGVTTNPTITPADEVMQKVAADLGVSDTFRRTPVGVFFGEGAGVESPDPYFGGAGPARAGCRECGECMTGCRHNAKNTLVKNYLHLAESAGAEVHERTTVTRLEPRTHPERARSDAKGRVPPTPAPIRARSGTAEEGGYVVTTRATGRGRRSERRWTADQVVVAAGAWGTQQLLHRMKAEGHLPGISDRLGALTRTNSEALGGASTALRRSRGVDYTRGVAITSSIHPDDHTHVEPCRYGHGSNALALLATLAVPVGRRTPRWLLWIGQLLRHPGRVASMVVGLGSWSRRSIVGLVMQTRDNSLTVRASRGAFGRFRLRSAQGHGEPNPTYIPQANETYALMAKHMNGFPQSGISEVVDVPMTAHFLGGCAIGDSPESGVVDAYHRVFGHEGLHVVDGSAISANLGVNPSLTITAQAERAFALWPNRGERDARPALGEPYHPVPPVTPRSPVVPPGAPAELRLPVPLGIPRVGRPA</sequence>
<dbReference type="Pfam" id="PF00732">
    <property type="entry name" value="GMC_oxred_N"/>
    <property type="match status" value="2"/>
</dbReference>
<evidence type="ECO:0000313" key="20">
    <source>
        <dbReference type="EMBL" id="NHF62746.1"/>
    </source>
</evidence>
<evidence type="ECO:0000256" key="6">
    <source>
        <dbReference type="ARBA" id="ARBA00023002"/>
    </source>
</evidence>
<name>A0A9E5MKK8_9MICO</name>
<keyword evidence="3" id="KW-0153">Cholesterol metabolism</keyword>
<evidence type="ECO:0000256" key="5">
    <source>
        <dbReference type="ARBA" id="ARBA00022827"/>
    </source>
</evidence>
<evidence type="ECO:0000256" key="3">
    <source>
        <dbReference type="ARBA" id="ARBA00022548"/>
    </source>
</evidence>
<dbReference type="SUPFAM" id="SSF51905">
    <property type="entry name" value="FAD/NAD(P)-binding domain"/>
    <property type="match status" value="1"/>
</dbReference>
<dbReference type="Pfam" id="PF00890">
    <property type="entry name" value="FAD_binding_2"/>
    <property type="match status" value="1"/>
</dbReference>
<keyword evidence="21" id="KW-1185">Reference proteome</keyword>
<evidence type="ECO:0000313" key="21">
    <source>
        <dbReference type="Proteomes" id="UP000818266"/>
    </source>
</evidence>
<keyword evidence="10" id="KW-0413">Isomerase</keyword>
<evidence type="ECO:0000256" key="14">
    <source>
        <dbReference type="ARBA" id="ARBA00049744"/>
    </source>
</evidence>
<dbReference type="InterPro" id="IPR003953">
    <property type="entry name" value="FAD-dep_OxRdtase_2_FAD-bd"/>
</dbReference>
<dbReference type="GO" id="GO:0016995">
    <property type="term" value="F:cholesterol oxidase activity"/>
    <property type="evidence" value="ECO:0007669"/>
    <property type="project" value="UniProtKB-EC"/>
</dbReference>
<evidence type="ECO:0000256" key="4">
    <source>
        <dbReference type="ARBA" id="ARBA00022630"/>
    </source>
</evidence>
<feature type="domain" description="Glucose-methanol-choline oxidoreductase C-terminal" evidence="19">
    <location>
        <begin position="496"/>
        <end position="550"/>
    </location>
</feature>
<keyword evidence="7" id="KW-0443">Lipid metabolism</keyword>
<dbReference type="Pfam" id="PF05199">
    <property type="entry name" value="GMC_oxred_C"/>
    <property type="match status" value="1"/>
</dbReference>
<keyword evidence="6" id="KW-0560">Oxidoreductase</keyword>
<dbReference type="PANTHER" id="PTHR47470:SF1">
    <property type="entry name" value="FAD-DEPENDENT OXIDOREDUCTASE 2 FAD BINDING DOMAIN-CONTAINING PROTEIN"/>
    <property type="match status" value="1"/>
</dbReference>
<dbReference type="PANTHER" id="PTHR47470">
    <property type="entry name" value="CHOLESTEROL OXIDASE"/>
    <property type="match status" value="1"/>
</dbReference>
<comment type="caution">
    <text evidence="20">The sequence shown here is derived from an EMBL/GenBank/DDBJ whole genome shotgun (WGS) entry which is preliminary data.</text>
</comment>
<dbReference type="EC" id="5.3.3.1" evidence="11"/>
<organism evidence="20 21">
    <name type="scientific">Microcella pacifica</name>
    <dbReference type="NCBI Taxonomy" id="2591847"/>
    <lineage>
        <taxon>Bacteria</taxon>
        <taxon>Bacillati</taxon>
        <taxon>Actinomycetota</taxon>
        <taxon>Actinomycetes</taxon>
        <taxon>Micrococcales</taxon>
        <taxon>Microbacteriaceae</taxon>
        <taxon>Microcella</taxon>
    </lineage>
</organism>
<dbReference type="Proteomes" id="UP000818266">
    <property type="component" value="Unassembled WGS sequence"/>
</dbReference>
<dbReference type="AlphaFoldDB" id="A0A9E5MKK8"/>
<evidence type="ECO:0000256" key="1">
    <source>
        <dbReference type="ARBA" id="ARBA00001974"/>
    </source>
</evidence>
<dbReference type="InterPro" id="IPR052542">
    <property type="entry name" value="Cholesterol_Oxidase"/>
</dbReference>
<feature type="domain" description="Glucose-methanol-choline oxidoreductase N-terminal" evidence="17">
    <location>
        <begin position="78"/>
        <end position="159"/>
    </location>
</feature>
<evidence type="ECO:0000256" key="8">
    <source>
        <dbReference type="ARBA" id="ARBA00023166"/>
    </source>
</evidence>
<keyword evidence="4" id="KW-0285">Flavoprotein</keyword>
<evidence type="ECO:0000259" key="19">
    <source>
        <dbReference type="Pfam" id="PF05199"/>
    </source>
</evidence>
<evidence type="ECO:0000259" key="18">
    <source>
        <dbReference type="Pfam" id="PF00890"/>
    </source>
</evidence>
<dbReference type="EC" id="1.1.3.6" evidence="13"/>
<feature type="compositionally biased region" description="Pro residues" evidence="16">
    <location>
        <begin position="574"/>
        <end position="590"/>
    </location>
</feature>
<reference evidence="20 21" key="1">
    <citation type="submission" date="2019-06" db="EMBL/GenBank/DDBJ databases">
        <authorList>
            <person name="De-Chao Zhang Q."/>
        </authorList>
    </citation>
    <scope>NUCLEOTIDE SEQUENCE [LARGE SCALE GENOMIC DNA]</scope>
    <source>
        <strain evidence="20 21">KN1116</strain>
    </source>
</reference>
<accession>A0A9E5MKK8</accession>
<evidence type="ECO:0000256" key="10">
    <source>
        <dbReference type="ARBA" id="ARBA00023235"/>
    </source>
</evidence>
<feature type="region of interest" description="Disordered" evidence="16">
    <location>
        <begin position="565"/>
        <end position="590"/>
    </location>
</feature>
<feature type="domain" description="FAD-dependent oxidoreductase 2 FAD-binding" evidence="18">
    <location>
        <begin position="12"/>
        <end position="44"/>
    </location>
</feature>
<evidence type="ECO:0000256" key="15">
    <source>
        <dbReference type="ARBA" id="ARBA00049778"/>
    </source>
</evidence>
<dbReference type="InterPro" id="IPR036188">
    <property type="entry name" value="FAD/NAD-bd_sf"/>
</dbReference>
<feature type="region of interest" description="Disordered" evidence="16">
    <location>
        <begin position="238"/>
        <end position="267"/>
    </location>
</feature>
<dbReference type="Gene3D" id="3.50.50.60">
    <property type="entry name" value="FAD/NAD(P)-binding domain"/>
    <property type="match status" value="3"/>
</dbReference>
<gene>
    <name evidence="20" type="ORF">FK219_005775</name>
</gene>
<reference evidence="20 21" key="2">
    <citation type="submission" date="2020-03" db="EMBL/GenBank/DDBJ databases">
        <title>Chryseoglobus sp. isolated from a deep-sea seamount.</title>
        <authorList>
            <person name="Zhang D.-C."/>
        </authorList>
    </citation>
    <scope>NUCLEOTIDE SEQUENCE [LARGE SCALE GENOMIC DNA]</scope>
    <source>
        <strain evidence="20 21">KN1116</strain>
    </source>
</reference>
<evidence type="ECO:0000256" key="11">
    <source>
        <dbReference type="ARBA" id="ARBA00038856"/>
    </source>
</evidence>
<proteinExistence type="inferred from homology"/>
<dbReference type="InterPro" id="IPR007867">
    <property type="entry name" value="GMC_OxRtase_C"/>
</dbReference>
<keyword evidence="5" id="KW-0274">FAD</keyword>
<evidence type="ECO:0000256" key="7">
    <source>
        <dbReference type="ARBA" id="ARBA00023098"/>
    </source>
</evidence>
<keyword evidence="9" id="KW-0753">Steroid metabolism</keyword>
<comment type="similarity">
    <text evidence="2">Belongs to the GMC oxidoreductase family.</text>
</comment>
<dbReference type="GO" id="GO:0050660">
    <property type="term" value="F:flavin adenine dinucleotide binding"/>
    <property type="evidence" value="ECO:0007669"/>
    <property type="project" value="InterPro"/>
</dbReference>
<feature type="compositionally biased region" description="Basic and acidic residues" evidence="16">
    <location>
        <begin position="238"/>
        <end position="251"/>
    </location>
</feature>
<evidence type="ECO:0000256" key="16">
    <source>
        <dbReference type="SAM" id="MobiDB-lite"/>
    </source>
</evidence>
<dbReference type="GO" id="GO:0004769">
    <property type="term" value="F:steroid Delta-isomerase activity"/>
    <property type="evidence" value="ECO:0007669"/>
    <property type="project" value="UniProtKB-EC"/>
</dbReference>
<keyword evidence="8" id="KW-1207">Sterol metabolism</keyword>
<evidence type="ECO:0000256" key="2">
    <source>
        <dbReference type="ARBA" id="ARBA00010790"/>
    </source>
</evidence>
<comment type="pathway">
    <text evidence="12">Steroid metabolism; cholesterol degradation.</text>
</comment>
<dbReference type="GO" id="GO:0008203">
    <property type="term" value="P:cholesterol metabolic process"/>
    <property type="evidence" value="ECO:0007669"/>
    <property type="project" value="UniProtKB-KW"/>
</dbReference>
<evidence type="ECO:0000256" key="12">
    <source>
        <dbReference type="ARBA" id="ARBA00049645"/>
    </source>
</evidence>
<dbReference type="RefSeq" id="WP_165638063.1">
    <property type="nucleotide sequence ID" value="NZ_VIKT02000007.1"/>
</dbReference>
<evidence type="ECO:0000256" key="9">
    <source>
        <dbReference type="ARBA" id="ARBA00023221"/>
    </source>
</evidence>